<dbReference type="SMART" id="SM00091">
    <property type="entry name" value="PAS"/>
    <property type="match status" value="2"/>
</dbReference>
<dbReference type="Proteomes" id="UP001549110">
    <property type="component" value="Unassembled WGS sequence"/>
</dbReference>
<evidence type="ECO:0000256" key="11">
    <source>
        <dbReference type="ARBA" id="ARBA00022777"/>
    </source>
</evidence>
<evidence type="ECO:0000259" key="16">
    <source>
        <dbReference type="PROSITE" id="PS50113"/>
    </source>
</evidence>
<gene>
    <name evidence="17" type="ORF">ABID41_000220</name>
</gene>
<keyword evidence="14" id="KW-0843">Virulence</keyword>
<dbReference type="EMBL" id="JBEPLU010000001">
    <property type="protein sequence ID" value="MET3525125.1"/>
    <property type="molecule type" value="Genomic_DNA"/>
</dbReference>
<keyword evidence="4" id="KW-0597">Phosphoprotein</keyword>
<keyword evidence="8" id="KW-0808">Transferase</keyword>
<dbReference type="PANTHER" id="PTHR41523:SF7">
    <property type="entry name" value="HISTIDINE KINASE"/>
    <property type="match status" value="1"/>
</dbReference>
<dbReference type="InterPro" id="IPR001610">
    <property type="entry name" value="PAC"/>
</dbReference>
<name>A0ABV2EDM6_9CAUL</name>
<evidence type="ECO:0000256" key="7">
    <source>
        <dbReference type="ARBA" id="ARBA00022643"/>
    </source>
</evidence>
<dbReference type="SUPFAM" id="SSF55785">
    <property type="entry name" value="PYP-like sensor domain (PAS domain)"/>
    <property type="match status" value="2"/>
</dbReference>
<dbReference type="Gene3D" id="3.30.565.10">
    <property type="entry name" value="Histidine kinase-like ATPase, C-terminal domain"/>
    <property type="match status" value="1"/>
</dbReference>
<dbReference type="NCBIfam" id="TIGR00229">
    <property type="entry name" value="sensory_box"/>
    <property type="match status" value="1"/>
</dbReference>
<accession>A0ABV2EDM6</accession>
<keyword evidence="11" id="KW-0418">Kinase</keyword>
<dbReference type="Pfam" id="PF08448">
    <property type="entry name" value="PAS_4"/>
    <property type="match status" value="2"/>
</dbReference>
<dbReference type="InterPro" id="IPR035965">
    <property type="entry name" value="PAS-like_dom_sf"/>
</dbReference>
<evidence type="ECO:0000256" key="14">
    <source>
        <dbReference type="ARBA" id="ARBA00023026"/>
    </source>
</evidence>
<dbReference type="SMART" id="SM00086">
    <property type="entry name" value="PAC"/>
    <property type="match status" value="2"/>
</dbReference>
<keyword evidence="13" id="KW-0157">Chromophore</keyword>
<dbReference type="InterPro" id="IPR011102">
    <property type="entry name" value="Sig_transdc_His_kinase_HWE"/>
</dbReference>
<dbReference type="EC" id="2.7.13.3" evidence="2"/>
<evidence type="ECO:0000256" key="3">
    <source>
        <dbReference type="ARBA" id="ARBA00022543"/>
    </source>
</evidence>
<keyword evidence="10" id="KW-0547">Nucleotide-binding</keyword>
<protein>
    <recommendedName>
        <fullName evidence="2">histidine kinase</fullName>
        <ecNumber evidence="2">2.7.13.3</ecNumber>
    </recommendedName>
</protein>
<dbReference type="Pfam" id="PF07536">
    <property type="entry name" value="HWE_HK"/>
    <property type="match status" value="1"/>
</dbReference>
<dbReference type="InterPro" id="IPR000014">
    <property type="entry name" value="PAS"/>
</dbReference>
<comment type="catalytic activity">
    <reaction evidence="1">
        <text>ATP + protein L-histidine = ADP + protein N-phospho-L-histidine.</text>
        <dbReference type="EC" id="2.7.13.3"/>
    </reaction>
</comment>
<evidence type="ECO:0000256" key="13">
    <source>
        <dbReference type="ARBA" id="ARBA00022991"/>
    </source>
</evidence>
<evidence type="ECO:0000256" key="8">
    <source>
        <dbReference type="ARBA" id="ARBA00022679"/>
    </source>
</evidence>
<dbReference type="InterPro" id="IPR013656">
    <property type="entry name" value="PAS_4"/>
</dbReference>
<feature type="domain" description="PAC" evidence="16">
    <location>
        <begin position="228"/>
        <end position="280"/>
    </location>
</feature>
<keyword evidence="5" id="KW-0716">Sensory transduction</keyword>
<dbReference type="PROSITE" id="PS50113">
    <property type="entry name" value="PAC"/>
    <property type="match status" value="2"/>
</dbReference>
<keyword evidence="3" id="KW-0600">Photoreceptor protein</keyword>
<dbReference type="InterPro" id="IPR000700">
    <property type="entry name" value="PAS-assoc_C"/>
</dbReference>
<keyword evidence="9" id="KW-0677">Repeat</keyword>
<reference evidence="17 18" key="1">
    <citation type="submission" date="2024-06" db="EMBL/GenBank/DDBJ databases">
        <title>Genomic Encyclopedia of Type Strains, Phase IV (KMG-IV): sequencing the most valuable type-strain genomes for metagenomic binning, comparative biology and taxonomic classification.</title>
        <authorList>
            <person name="Goeker M."/>
        </authorList>
    </citation>
    <scope>NUCLEOTIDE SEQUENCE [LARGE SCALE GENOMIC DNA]</scope>
    <source>
        <strain evidence="17 18">DSM 17809</strain>
    </source>
</reference>
<evidence type="ECO:0000256" key="2">
    <source>
        <dbReference type="ARBA" id="ARBA00012438"/>
    </source>
</evidence>
<dbReference type="PANTHER" id="PTHR41523">
    <property type="entry name" value="TWO-COMPONENT SYSTEM SENSOR PROTEIN"/>
    <property type="match status" value="1"/>
</dbReference>
<organism evidence="17 18">
    <name type="scientific">Phenylobacterium koreense</name>
    <dbReference type="NCBI Taxonomy" id="266125"/>
    <lineage>
        <taxon>Bacteria</taxon>
        <taxon>Pseudomonadati</taxon>
        <taxon>Pseudomonadota</taxon>
        <taxon>Alphaproteobacteria</taxon>
        <taxon>Caulobacterales</taxon>
        <taxon>Caulobacteraceae</taxon>
        <taxon>Phenylobacterium</taxon>
    </lineage>
</organism>
<sequence length="467" mass="50992">MAEAGLALARGSAARLLDQAFHSWEGLVSHLPVGIYICDRHGGMVFCNRRASELWEEEPVFGRPPAALAHAYHADGAPMTLRQSPVSEALATGVPVRDREVVLVRPGGRRTHVLFSVEPIFDERGMLIGAVNCVQDVTDLRQARDMLRARQGWSRRVVEAAPIALCQTDADGVLLGFNPAAVELWGREPRIGKDRWCGAYKLYEPDGAPMPLDRSPIAMALKERRQISAAEVIFERPDGGKGAFLAYSTPLFSPGGELAGAINIMIDITERKRAEDLQKTLLDELNHRVKNTLATVQSLAAHSFHDVGDPAGMRQAFEARLMALSGAHNRLAEQRWEAADLGDLVAGVLAPYGDEAILCEGPQARLSTRASVTFAMVLHELATNAATYGALSEPQGRLLVHWSRQAGSILLEWRESRGPPVREPDHSGFGLRFIRRAVERELAGDVSFDFAPIGFKCRISAPIPATV</sequence>
<evidence type="ECO:0000256" key="15">
    <source>
        <dbReference type="ARBA" id="ARBA00023170"/>
    </source>
</evidence>
<evidence type="ECO:0000256" key="5">
    <source>
        <dbReference type="ARBA" id="ARBA00022606"/>
    </source>
</evidence>
<keyword evidence="6" id="KW-0285">Flavoprotein</keyword>
<keyword evidence="7" id="KW-0288">FMN</keyword>
<dbReference type="InterPro" id="IPR036890">
    <property type="entry name" value="HATPase_C_sf"/>
</dbReference>
<keyword evidence="12" id="KW-0067">ATP-binding</keyword>
<dbReference type="SMART" id="SM00911">
    <property type="entry name" value="HWE_HK"/>
    <property type="match status" value="1"/>
</dbReference>
<evidence type="ECO:0000313" key="18">
    <source>
        <dbReference type="Proteomes" id="UP001549110"/>
    </source>
</evidence>
<feature type="domain" description="PAC" evidence="16">
    <location>
        <begin position="97"/>
        <end position="149"/>
    </location>
</feature>
<comment type="caution">
    <text evidence="17">The sequence shown here is derived from an EMBL/GenBank/DDBJ whole genome shotgun (WGS) entry which is preliminary data.</text>
</comment>
<evidence type="ECO:0000256" key="1">
    <source>
        <dbReference type="ARBA" id="ARBA00000085"/>
    </source>
</evidence>
<evidence type="ECO:0000256" key="4">
    <source>
        <dbReference type="ARBA" id="ARBA00022553"/>
    </source>
</evidence>
<proteinExistence type="predicted"/>
<evidence type="ECO:0000256" key="12">
    <source>
        <dbReference type="ARBA" id="ARBA00022840"/>
    </source>
</evidence>
<evidence type="ECO:0000256" key="10">
    <source>
        <dbReference type="ARBA" id="ARBA00022741"/>
    </source>
</evidence>
<dbReference type="Gene3D" id="3.30.450.20">
    <property type="entry name" value="PAS domain"/>
    <property type="match status" value="2"/>
</dbReference>
<keyword evidence="18" id="KW-1185">Reference proteome</keyword>
<evidence type="ECO:0000256" key="9">
    <source>
        <dbReference type="ARBA" id="ARBA00022737"/>
    </source>
</evidence>
<evidence type="ECO:0000256" key="6">
    <source>
        <dbReference type="ARBA" id="ARBA00022630"/>
    </source>
</evidence>
<evidence type="ECO:0000313" key="17">
    <source>
        <dbReference type="EMBL" id="MET3525125.1"/>
    </source>
</evidence>
<dbReference type="CDD" id="cd00130">
    <property type="entry name" value="PAS"/>
    <property type="match status" value="2"/>
</dbReference>
<dbReference type="RefSeq" id="WP_331931303.1">
    <property type="nucleotide sequence ID" value="NZ_JBEPLU010000001.1"/>
</dbReference>
<keyword evidence="15" id="KW-0675">Receptor</keyword>